<keyword evidence="2" id="KW-1185">Reference proteome</keyword>
<dbReference type="AlphaFoldDB" id="A0A4C1YHV7"/>
<organism evidence="1 2">
    <name type="scientific">Eumeta variegata</name>
    <name type="common">Bagworm moth</name>
    <name type="synonym">Eumeta japonica</name>
    <dbReference type="NCBI Taxonomy" id="151549"/>
    <lineage>
        <taxon>Eukaryota</taxon>
        <taxon>Metazoa</taxon>
        <taxon>Ecdysozoa</taxon>
        <taxon>Arthropoda</taxon>
        <taxon>Hexapoda</taxon>
        <taxon>Insecta</taxon>
        <taxon>Pterygota</taxon>
        <taxon>Neoptera</taxon>
        <taxon>Endopterygota</taxon>
        <taxon>Lepidoptera</taxon>
        <taxon>Glossata</taxon>
        <taxon>Ditrysia</taxon>
        <taxon>Tineoidea</taxon>
        <taxon>Psychidae</taxon>
        <taxon>Oiketicinae</taxon>
        <taxon>Eumeta</taxon>
    </lineage>
</organism>
<dbReference type="EMBL" id="BGZK01001216">
    <property type="protein sequence ID" value="GBP74630.1"/>
    <property type="molecule type" value="Genomic_DNA"/>
</dbReference>
<sequence>MRPSVYSSVNTNGDETHAALHLLGNWLKKQQSEANLIPPSNSQAIGKCIIVEIRYENLSTVSPAGQSMG</sequence>
<gene>
    <name evidence="1" type="ORF">EVAR_90768_1</name>
</gene>
<comment type="caution">
    <text evidence="1">The sequence shown here is derived from an EMBL/GenBank/DDBJ whole genome shotgun (WGS) entry which is preliminary data.</text>
</comment>
<dbReference type="Proteomes" id="UP000299102">
    <property type="component" value="Unassembled WGS sequence"/>
</dbReference>
<evidence type="ECO:0000313" key="2">
    <source>
        <dbReference type="Proteomes" id="UP000299102"/>
    </source>
</evidence>
<protein>
    <submittedName>
        <fullName evidence="1">Uncharacterized protein</fullName>
    </submittedName>
</protein>
<accession>A0A4C1YHV7</accession>
<name>A0A4C1YHV7_EUMVA</name>
<reference evidence="1 2" key="1">
    <citation type="journal article" date="2019" name="Commun. Biol.">
        <title>The bagworm genome reveals a unique fibroin gene that provides high tensile strength.</title>
        <authorList>
            <person name="Kono N."/>
            <person name="Nakamura H."/>
            <person name="Ohtoshi R."/>
            <person name="Tomita M."/>
            <person name="Numata K."/>
            <person name="Arakawa K."/>
        </authorList>
    </citation>
    <scope>NUCLEOTIDE SEQUENCE [LARGE SCALE GENOMIC DNA]</scope>
</reference>
<evidence type="ECO:0000313" key="1">
    <source>
        <dbReference type="EMBL" id="GBP74630.1"/>
    </source>
</evidence>
<proteinExistence type="predicted"/>